<dbReference type="EMBL" id="JADWYS010000001">
    <property type="protein sequence ID" value="MBG9388902.1"/>
    <property type="molecule type" value="Genomic_DNA"/>
</dbReference>
<reference evidence="5" key="1">
    <citation type="submission" date="2020-11" db="EMBL/GenBank/DDBJ databases">
        <title>Bacterial whole genome sequence for Caenimonas sp. DR4.4.</title>
        <authorList>
            <person name="Le V."/>
            <person name="Ko S.-R."/>
            <person name="Ahn C.-Y."/>
            <person name="Oh H.-M."/>
        </authorList>
    </citation>
    <scope>NUCLEOTIDE SEQUENCE</scope>
    <source>
        <strain evidence="5">DR4.4</strain>
    </source>
</reference>
<gene>
    <name evidence="5" type="ORF">I5803_12785</name>
</gene>
<dbReference type="Proteomes" id="UP000651050">
    <property type="component" value="Unassembled WGS sequence"/>
</dbReference>
<evidence type="ECO:0000313" key="5">
    <source>
        <dbReference type="EMBL" id="MBG9388902.1"/>
    </source>
</evidence>
<sequence>MLSRLQGWLERRLAHASGADPARRAAPLPSDGPDAGGELSEAGRRLARGAALLEQGDARGAAELLTQSLALRGEGDNFLHDLRFLLGRASRLLGDDAAALAHFEAAVAAKPGFAPAMEEAVHLLHAAQRYPEALEWAQRLAAAQPSPAASTLIAQEMHFAGRSEEALEILDGVVAGSPRAADAIRGRGHIYLKLGRGEEALAAFREVLALVGPTPDGFVHAAGALLRLGRPAEALDEVRKALELQADHAGALRAGVGILIEQLRVREAVEMARHGLGLQPADADLHWNLGVALLLLGELDAGWTEHEWRWRSSVMRRKAVQLPSQQPRWAGEDLEGRTLLVYAEQGFGDTIQFARFLPAVAARARAVWLHVPAPLEPLLRGIAPNIKVLPAEGVLPPFDFQCPLMSLPHWLGTTLATLPAQVPYLTADPQRVEAWRRKLGDGSGRKKVGVVWSGNPGHSNDHNRSIALSAFRSIAVPACEFVNLQVQMRESDREALRGWPHLVSVDGSVNDFADSAALVAALDLVVTVDTSVAHLAGALGRPVWILLPFCPDWRWMLERDDSPWYPTARLYRQQVAGDWAPVLLRVARDLQSLDGANPASVPQVDWIARGNAALGEWKLDEARECYRQAAAQDPRDPLARLNFGFVLLEQGDASAASHQLAQALALPHPEQGFAHDAHFLLGRAQAHMGRVDDAVASFESAVRSKADFAEPMEEAAKLLHGAARYDEMLAWATRLQALRQDSGADLVVAQACHALKRNAQALELVESVLTREPGNAAAWSGRGNVLMDLGRAREALQSFERALALAGPAPETLVPCATALSRLGRHDEALQRIDEALRLRPGDRETLIVRGVVLTAMVRIPEAIACADEGLALHPGDADLHWNRAMGSLLLGDYAAGWAHYESRWHAAAQGRKGRPPQFGRPWWTGGEDLSARSILLLSEQGLGDAIQFLRFVPLVAARAKSVLLRVPPSLAALASGLAPNCRVVHDGQEIPAFDFVCPLMSLPHVLGITLANLPAAVPYVTADEARVREWRERLDDGRGLLKVGVSWSGNASYNNDHHRSIPLQAFRALEAAGCEFISLQPQVRESDAQALAQWTQLRRFDEEIGTFAETAALASALDLVVTVDTVFAHLAGALGRPVWVLEAYAPDWRWMLEREDSPWYPTARLYRQPTEGDWTSVLARVRSDLTARASA</sequence>
<keyword evidence="1" id="KW-0677">Repeat</keyword>
<dbReference type="AlphaFoldDB" id="A0A931H5M1"/>
<name>A0A931H5M1_9BURK</name>
<feature type="region of interest" description="Disordered" evidence="4">
    <location>
        <begin position="19"/>
        <end position="40"/>
    </location>
</feature>
<dbReference type="Gene3D" id="1.25.40.10">
    <property type="entry name" value="Tetratricopeptide repeat domain"/>
    <property type="match status" value="3"/>
</dbReference>
<evidence type="ECO:0000256" key="3">
    <source>
        <dbReference type="PROSITE-ProRule" id="PRU00339"/>
    </source>
</evidence>
<feature type="repeat" description="TPR" evidence="3">
    <location>
        <begin position="181"/>
        <end position="214"/>
    </location>
</feature>
<comment type="caution">
    <text evidence="5">The sequence shown here is derived from an EMBL/GenBank/DDBJ whole genome shotgun (WGS) entry which is preliminary data.</text>
</comment>
<organism evidence="5 6">
    <name type="scientific">Caenimonas aquaedulcis</name>
    <dbReference type="NCBI Taxonomy" id="2793270"/>
    <lineage>
        <taxon>Bacteria</taxon>
        <taxon>Pseudomonadati</taxon>
        <taxon>Pseudomonadota</taxon>
        <taxon>Betaproteobacteria</taxon>
        <taxon>Burkholderiales</taxon>
        <taxon>Comamonadaceae</taxon>
        <taxon>Caenimonas</taxon>
    </lineage>
</organism>
<feature type="repeat" description="TPR" evidence="3">
    <location>
        <begin position="776"/>
        <end position="809"/>
    </location>
</feature>
<dbReference type="SUPFAM" id="SSF53756">
    <property type="entry name" value="UDP-Glycosyltransferase/glycogen phosphorylase"/>
    <property type="match status" value="2"/>
</dbReference>
<dbReference type="SMART" id="SM00028">
    <property type="entry name" value="TPR"/>
    <property type="match status" value="10"/>
</dbReference>
<keyword evidence="2 3" id="KW-0802">TPR repeat</keyword>
<dbReference type="Pfam" id="PF13429">
    <property type="entry name" value="TPR_15"/>
    <property type="match status" value="1"/>
</dbReference>
<dbReference type="InterPro" id="IPR011990">
    <property type="entry name" value="TPR-like_helical_dom_sf"/>
</dbReference>
<dbReference type="PANTHER" id="PTHR44858">
    <property type="entry name" value="TETRATRICOPEPTIDE REPEAT PROTEIN 6"/>
    <property type="match status" value="1"/>
</dbReference>
<dbReference type="PROSITE" id="PS50005">
    <property type="entry name" value="TPR"/>
    <property type="match status" value="3"/>
</dbReference>
<keyword evidence="6" id="KW-1185">Reference proteome</keyword>
<evidence type="ECO:0000256" key="4">
    <source>
        <dbReference type="SAM" id="MobiDB-lite"/>
    </source>
</evidence>
<evidence type="ECO:0000313" key="6">
    <source>
        <dbReference type="Proteomes" id="UP000651050"/>
    </source>
</evidence>
<dbReference type="InterPro" id="IPR050498">
    <property type="entry name" value="Ycf3"/>
</dbReference>
<evidence type="ECO:0000256" key="2">
    <source>
        <dbReference type="ARBA" id="ARBA00022803"/>
    </source>
</evidence>
<dbReference type="Gene3D" id="3.40.50.2000">
    <property type="entry name" value="Glycogen Phosphorylase B"/>
    <property type="match status" value="2"/>
</dbReference>
<dbReference type="SUPFAM" id="SSF48452">
    <property type="entry name" value="TPR-like"/>
    <property type="match status" value="2"/>
</dbReference>
<dbReference type="InterPro" id="IPR019734">
    <property type="entry name" value="TPR_rpt"/>
</dbReference>
<accession>A0A931H5M1</accession>
<dbReference type="PANTHER" id="PTHR44858:SF1">
    <property type="entry name" value="UDP-N-ACETYLGLUCOSAMINE--PEPTIDE N-ACETYLGLUCOSAMINYLTRANSFERASE SPINDLY-RELATED"/>
    <property type="match status" value="1"/>
</dbReference>
<protein>
    <submittedName>
        <fullName evidence="5">Tetratricopeptide repeat protein</fullName>
    </submittedName>
</protein>
<evidence type="ECO:0000256" key="1">
    <source>
        <dbReference type="ARBA" id="ARBA00022737"/>
    </source>
</evidence>
<feature type="repeat" description="TPR" evidence="3">
    <location>
        <begin position="810"/>
        <end position="843"/>
    </location>
</feature>
<dbReference type="Pfam" id="PF13432">
    <property type="entry name" value="TPR_16"/>
    <property type="match status" value="3"/>
</dbReference>
<proteinExistence type="predicted"/>
<dbReference type="RefSeq" id="WP_196986726.1">
    <property type="nucleotide sequence ID" value="NZ_JADWYS010000001.1"/>
</dbReference>